<accession>A0A2D0JK43</accession>
<gene>
    <name evidence="1" type="ORF">Xmir_04059</name>
</gene>
<keyword evidence="2" id="KW-1185">Reference proteome</keyword>
<sequence>MQYNNNEAPVARTTRASECYLPREINNVAIVTNDHPIY</sequence>
<evidence type="ECO:0000313" key="1">
    <source>
        <dbReference type="EMBL" id="PHM46621.1"/>
    </source>
</evidence>
<dbReference type="EMBL" id="NITZ01000035">
    <property type="protein sequence ID" value="PHM46621.1"/>
    <property type="molecule type" value="Genomic_DNA"/>
</dbReference>
<organism evidence="1 2">
    <name type="scientific">Xenorhabdus miraniensis</name>
    <dbReference type="NCBI Taxonomy" id="351674"/>
    <lineage>
        <taxon>Bacteria</taxon>
        <taxon>Pseudomonadati</taxon>
        <taxon>Pseudomonadota</taxon>
        <taxon>Gammaproteobacteria</taxon>
        <taxon>Enterobacterales</taxon>
        <taxon>Morganellaceae</taxon>
        <taxon>Xenorhabdus</taxon>
    </lineage>
</organism>
<proteinExistence type="predicted"/>
<protein>
    <submittedName>
        <fullName evidence="1">Uncharacterized protein</fullName>
    </submittedName>
</protein>
<evidence type="ECO:0000313" key="2">
    <source>
        <dbReference type="Proteomes" id="UP000221980"/>
    </source>
</evidence>
<name>A0A2D0JK43_9GAMM</name>
<comment type="caution">
    <text evidence="1">The sequence shown here is derived from an EMBL/GenBank/DDBJ whole genome shotgun (WGS) entry which is preliminary data.</text>
</comment>
<dbReference type="Proteomes" id="UP000221980">
    <property type="component" value="Unassembled WGS sequence"/>
</dbReference>
<dbReference type="AlphaFoldDB" id="A0A2D0JK43"/>
<reference evidence="1 2" key="1">
    <citation type="journal article" date="2017" name="Nat. Microbiol.">
        <title>Natural product diversity associated with the nematode symbionts Photorhabdus and Xenorhabdus.</title>
        <authorList>
            <person name="Tobias N.J."/>
            <person name="Wolff H."/>
            <person name="Djahanschiri B."/>
            <person name="Grundmann F."/>
            <person name="Kronenwerth M."/>
            <person name="Shi Y.M."/>
            <person name="Simonyi S."/>
            <person name="Grun P."/>
            <person name="Shapiro-Ilan D."/>
            <person name="Pidot S.J."/>
            <person name="Stinear T.P."/>
            <person name="Ebersberger I."/>
            <person name="Bode H.B."/>
        </authorList>
    </citation>
    <scope>NUCLEOTIDE SEQUENCE [LARGE SCALE GENOMIC DNA]</scope>
    <source>
        <strain evidence="1 2">DSM 17902</strain>
    </source>
</reference>